<proteinExistence type="predicted"/>
<dbReference type="AlphaFoldDB" id="A0A1E5KY58"/>
<evidence type="ECO:0000313" key="2">
    <source>
        <dbReference type="Proteomes" id="UP000095256"/>
    </source>
</evidence>
<name>A0A1E5KY58_9ENTE</name>
<gene>
    <name evidence="1" type="ORF">BCR26_12085</name>
</gene>
<dbReference type="Gene3D" id="3.40.50.2300">
    <property type="match status" value="1"/>
</dbReference>
<dbReference type="EMBL" id="MIEK01000016">
    <property type="protein sequence ID" value="OEH82773.1"/>
    <property type="molecule type" value="Genomic_DNA"/>
</dbReference>
<sequence>MKIFVNIFISDTSFFRRFWLKKATKKIAAQCETTKDYIQTCKTLIEVKQKLAFSGPNNLYILHVDLNSEEDLADLKKIREKDCLGKFVLFVENVENLGVLFEKGIVALDYKEINSPRQEQIEKIEEIYNYLFLDKVK</sequence>
<dbReference type="STRING" id="762845.BCR26_12085"/>
<evidence type="ECO:0000313" key="1">
    <source>
        <dbReference type="EMBL" id="OEH82773.1"/>
    </source>
</evidence>
<comment type="caution">
    <text evidence="1">The sequence shown here is derived from an EMBL/GenBank/DDBJ whole genome shotgun (WGS) entry which is preliminary data.</text>
</comment>
<dbReference type="Proteomes" id="UP000095256">
    <property type="component" value="Unassembled WGS sequence"/>
</dbReference>
<organism evidence="1 2">
    <name type="scientific">Enterococcus rivorum</name>
    <dbReference type="NCBI Taxonomy" id="762845"/>
    <lineage>
        <taxon>Bacteria</taxon>
        <taxon>Bacillati</taxon>
        <taxon>Bacillota</taxon>
        <taxon>Bacilli</taxon>
        <taxon>Lactobacillales</taxon>
        <taxon>Enterococcaceae</taxon>
        <taxon>Enterococcus</taxon>
    </lineage>
</organism>
<accession>A0A1E5KY58</accession>
<keyword evidence="2" id="KW-1185">Reference proteome</keyword>
<reference evidence="1 2" key="1">
    <citation type="submission" date="2016-09" db="EMBL/GenBank/DDBJ databases">
        <authorList>
            <person name="Capua I."/>
            <person name="De Benedictis P."/>
            <person name="Joannis T."/>
            <person name="Lombin L.H."/>
            <person name="Cattoli G."/>
        </authorList>
    </citation>
    <scope>NUCLEOTIDE SEQUENCE [LARGE SCALE GENOMIC DNA]</scope>
    <source>
        <strain evidence="1 2">LMG 25899</strain>
    </source>
</reference>
<dbReference type="RefSeq" id="WP_069698304.1">
    <property type="nucleotide sequence ID" value="NZ_JBHRXB010000001.1"/>
</dbReference>
<protein>
    <submittedName>
        <fullName evidence="1">Uncharacterized protein</fullName>
    </submittedName>
</protein>